<dbReference type="InterPro" id="IPR050111">
    <property type="entry name" value="C-type_lectin/snaclec_domain"/>
</dbReference>
<dbReference type="PANTHER" id="PTHR22803">
    <property type="entry name" value="MANNOSE, PHOSPHOLIPASE, LECTIN RECEPTOR RELATED"/>
    <property type="match status" value="1"/>
</dbReference>
<dbReference type="InterPro" id="IPR016187">
    <property type="entry name" value="CTDL_fold"/>
</dbReference>
<evidence type="ECO:0000313" key="6">
    <source>
        <dbReference type="EMBL" id="SBP56879.1"/>
    </source>
</evidence>
<evidence type="ECO:0000259" key="4">
    <source>
        <dbReference type="PROSITE" id="PS50041"/>
    </source>
</evidence>
<evidence type="ECO:0000256" key="2">
    <source>
        <dbReference type="ARBA" id="ARBA00023157"/>
    </source>
</evidence>
<dbReference type="OMA" id="REFCQIY"/>
<evidence type="ECO:0000313" key="5">
    <source>
        <dbReference type="EMBL" id="KAF7201908.1"/>
    </source>
</evidence>
<name>A0A1A8APB2_NOTFU</name>
<dbReference type="PROSITE" id="PS50041">
    <property type="entry name" value="C_TYPE_LECTIN_2"/>
    <property type="match status" value="1"/>
</dbReference>
<keyword evidence="3" id="KW-0472">Membrane</keyword>
<organism evidence="6">
    <name type="scientific">Nothobranchius furzeri</name>
    <name type="common">Turquoise killifish</name>
    <dbReference type="NCBI Taxonomy" id="105023"/>
    <lineage>
        <taxon>Eukaryota</taxon>
        <taxon>Metazoa</taxon>
        <taxon>Chordata</taxon>
        <taxon>Craniata</taxon>
        <taxon>Vertebrata</taxon>
        <taxon>Euteleostomi</taxon>
        <taxon>Actinopterygii</taxon>
        <taxon>Neopterygii</taxon>
        <taxon>Teleostei</taxon>
        <taxon>Neoteleostei</taxon>
        <taxon>Acanthomorphata</taxon>
        <taxon>Ovalentaria</taxon>
        <taxon>Atherinomorphae</taxon>
        <taxon>Cyprinodontiformes</taxon>
        <taxon>Nothobranchiidae</taxon>
        <taxon>Nothobranchius</taxon>
    </lineage>
</organism>
<dbReference type="Pfam" id="PF00059">
    <property type="entry name" value="Lectin_C"/>
    <property type="match status" value="1"/>
</dbReference>
<keyword evidence="3" id="KW-0812">Transmembrane</keyword>
<accession>A0A1A8APB2</accession>
<dbReference type="InterPro" id="IPR033989">
    <property type="entry name" value="CD209-like_CTLD"/>
</dbReference>
<dbReference type="PROSITE" id="PS00615">
    <property type="entry name" value="C_TYPE_LECTIN_1"/>
    <property type="match status" value="1"/>
</dbReference>
<feature type="domain" description="C-type lectin" evidence="4">
    <location>
        <begin position="176"/>
        <end position="303"/>
    </location>
</feature>
<dbReference type="Proteomes" id="UP000822369">
    <property type="component" value="Chromosome 18"/>
</dbReference>
<evidence type="ECO:0000256" key="1">
    <source>
        <dbReference type="ARBA" id="ARBA00022734"/>
    </source>
</evidence>
<dbReference type="InterPro" id="IPR018378">
    <property type="entry name" value="C-type_lectin_CS"/>
</dbReference>
<proteinExistence type="predicted"/>
<dbReference type="InterPro" id="IPR016186">
    <property type="entry name" value="C-type_lectin-like/link_sf"/>
</dbReference>
<feature type="transmembrane region" description="Helical" evidence="3">
    <location>
        <begin position="54"/>
        <end position="74"/>
    </location>
</feature>
<protein>
    <submittedName>
        <fullName evidence="5">CD209 antigen-like protein E</fullName>
    </submittedName>
</protein>
<evidence type="ECO:0000256" key="3">
    <source>
        <dbReference type="SAM" id="Phobius"/>
    </source>
</evidence>
<dbReference type="KEGG" id="nfu:107392391"/>
<dbReference type="EMBL" id="JAAVVJ010000018">
    <property type="protein sequence ID" value="KAF7201908.1"/>
    <property type="molecule type" value="Genomic_DNA"/>
</dbReference>
<dbReference type="AlphaFoldDB" id="A0A1A8APB2"/>
<gene>
    <name evidence="6" type="primary">OLA.10429</name>
    <name evidence="5" type="ORF">G4P62_015564</name>
</gene>
<dbReference type="GO" id="GO:0030246">
    <property type="term" value="F:carbohydrate binding"/>
    <property type="evidence" value="ECO:0007669"/>
    <property type="project" value="UniProtKB-KW"/>
</dbReference>
<dbReference type="EMBL" id="HADY01018394">
    <property type="protein sequence ID" value="SBP56879.1"/>
    <property type="molecule type" value="Transcribed_RNA"/>
</dbReference>
<keyword evidence="2" id="KW-1015">Disulfide bond</keyword>
<dbReference type="InterPro" id="IPR001304">
    <property type="entry name" value="C-type_lectin-like"/>
</dbReference>
<reference evidence="6" key="1">
    <citation type="submission" date="2016-05" db="EMBL/GenBank/DDBJ databases">
        <authorList>
            <person name="Lavstsen T."/>
            <person name="Jespersen J.S."/>
        </authorList>
    </citation>
    <scope>NUCLEOTIDE SEQUENCE</scope>
    <source>
        <tissue evidence="6">Brain</tissue>
    </source>
</reference>
<keyword evidence="1" id="KW-0430">Lectin</keyword>
<dbReference type="EMBL" id="HAEJ01011623">
    <property type="protein sequence ID" value="SBS52080.1"/>
    <property type="molecule type" value="Transcribed_RNA"/>
</dbReference>
<reference evidence="5" key="3">
    <citation type="submission" date="2020-03" db="EMBL/GenBank/DDBJ databases">
        <title>Intra-Species Differences in Population Size shape Life History and Genome Evolution.</title>
        <authorList>
            <person name="Willemsen D."/>
            <person name="Cui R."/>
            <person name="Valenzano D.R."/>
        </authorList>
    </citation>
    <scope>NUCLEOTIDE SEQUENCE</scope>
    <source>
        <strain evidence="5">GRZ</strain>
        <tissue evidence="5">Whole</tissue>
    </source>
</reference>
<dbReference type="Gene3D" id="3.10.100.10">
    <property type="entry name" value="Mannose-Binding Protein A, subunit A"/>
    <property type="match status" value="1"/>
</dbReference>
<keyword evidence="3" id="KW-1133">Transmembrane helix</keyword>
<dbReference type="CDD" id="cd03590">
    <property type="entry name" value="CLECT_DC-SIGN_like"/>
    <property type="match status" value="1"/>
</dbReference>
<dbReference type="SMART" id="SM00034">
    <property type="entry name" value="CLECT"/>
    <property type="match status" value="1"/>
</dbReference>
<reference evidence="6" key="2">
    <citation type="submission" date="2016-06" db="EMBL/GenBank/DDBJ databases">
        <title>The genome of a short-lived fish provides insights into sex chromosome evolution and the genetic control of aging.</title>
        <authorList>
            <person name="Reichwald K."/>
            <person name="Felder M."/>
            <person name="Petzold A."/>
            <person name="Koch P."/>
            <person name="Groth M."/>
            <person name="Platzer M."/>
        </authorList>
    </citation>
    <scope>NUCLEOTIDE SEQUENCE</scope>
    <source>
        <tissue evidence="6">Brain</tissue>
    </source>
</reference>
<dbReference type="SUPFAM" id="SSF56436">
    <property type="entry name" value="C-type lectin-like"/>
    <property type="match status" value="1"/>
</dbReference>
<sequence length="310" mass="35246">MERAGHQGCGSDCDTLVSQEVSDDEDLKTCNQFNQSKLQVFLFRVSSWRRGRRAALILVVLAGVLLIADISLGVRYNNLKDAHLTLEHAERIGKAMDELQKPQKSAVKPTMGSHKQLDIDMQDQQETIWELEHQTKSSKAYRVQIEEMTKNNEYLKSHLPMTAGGCGRCPSGWILMNSACYFFHFSDAAGLKSWNKARKFCQMYGGDLVVIDSKDKQKAIVNHLVHYVEPSKVHIGFWFGLSDSHIEGTWKWLDGTSLVEGFWMDGEPNDTNNEDCASVYAKKNFFKAWNDLTCEHEQKWICEKAPTSES</sequence>